<organism evidence="4 5">
    <name type="scientific">Prymnesium parvum</name>
    <name type="common">Toxic golden alga</name>
    <dbReference type="NCBI Taxonomy" id="97485"/>
    <lineage>
        <taxon>Eukaryota</taxon>
        <taxon>Haptista</taxon>
        <taxon>Haptophyta</taxon>
        <taxon>Prymnesiophyceae</taxon>
        <taxon>Prymnesiales</taxon>
        <taxon>Prymnesiaceae</taxon>
        <taxon>Prymnesium</taxon>
    </lineage>
</organism>
<reference evidence="4 5" key="1">
    <citation type="journal article" date="2024" name="Science">
        <title>Giant polyketide synthase enzymes in the biosynthesis of giant marine polyether toxins.</title>
        <authorList>
            <person name="Fallon T.R."/>
            <person name="Shende V.V."/>
            <person name="Wierzbicki I.H."/>
            <person name="Pendleton A.L."/>
            <person name="Watervoot N.F."/>
            <person name="Auber R.P."/>
            <person name="Gonzalez D.J."/>
            <person name="Wisecaver J.H."/>
            <person name="Moore B.S."/>
        </authorList>
    </citation>
    <scope>NUCLEOTIDE SEQUENCE [LARGE SCALE GENOMIC DNA]</scope>
    <source>
        <strain evidence="4 5">12B1</strain>
    </source>
</reference>
<feature type="transmembrane region" description="Helical" evidence="3">
    <location>
        <begin position="1063"/>
        <end position="1090"/>
    </location>
</feature>
<feature type="region of interest" description="Disordered" evidence="2">
    <location>
        <begin position="603"/>
        <end position="636"/>
    </location>
</feature>
<dbReference type="EMBL" id="JBGBPQ010000006">
    <property type="protein sequence ID" value="KAL1523434.1"/>
    <property type="molecule type" value="Genomic_DNA"/>
</dbReference>
<dbReference type="Proteomes" id="UP001515480">
    <property type="component" value="Unassembled WGS sequence"/>
</dbReference>
<evidence type="ECO:0000313" key="4">
    <source>
        <dbReference type="EMBL" id="KAL1523434.1"/>
    </source>
</evidence>
<dbReference type="Gene3D" id="2.10.50.10">
    <property type="entry name" value="Tumor Necrosis Factor Receptor, subunit A, domain 2"/>
    <property type="match status" value="1"/>
</dbReference>
<keyword evidence="3" id="KW-0472">Membrane</keyword>
<name>A0AB34JS31_PRYPA</name>
<feature type="coiled-coil region" evidence="1">
    <location>
        <begin position="801"/>
        <end position="895"/>
    </location>
</feature>
<accession>A0AB34JS31</accession>
<evidence type="ECO:0000256" key="1">
    <source>
        <dbReference type="SAM" id="Coils"/>
    </source>
</evidence>
<evidence type="ECO:0008006" key="6">
    <source>
        <dbReference type="Google" id="ProtNLM"/>
    </source>
</evidence>
<dbReference type="AlphaFoldDB" id="A0AB34JS31"/>
<evidence type="ECO:0000313" key="5">
    <source>
        <dbReference type="Proteomes" id="UP001515480"/>
    </source>
</evidence>
<feature type="compositionally biased region" description="Low complexity" evidence="2">
    <location>
        <begin position="609"/>
        <end position="619"/>
    </location>
</feature>
<feature type="transmembrane region" description="Helical" evidence="3">
    <location>
        <begin position="1102"/>
        <end position="1124"/>
    </location>
</feature>
<evidence type="ECO:0000256" key="2">
    <source>
        <dbReference type="SAM" id="MobiDB-lite"/>
    </source>
</evidence>
<evidence type="ECO:0000256" key="3">
    <source>
        <dbReference type="SAM" id="Phobius"/>
    </source>
</evidence>
<protein>
    <recommendedName>
        <fullName evidence="6">RING-type E3 ubiquitin transferase</fullName>
    </recommendedName>
</protein>
<keyword evidence="3" id="KW-0812">Transmembrane</keyword>
<keyword evidence="5" id="KW-1185">Reference proteome</keyword>
<feature type="compositionally biased region" description="Polar residues" evidence="2">
    <location>
        <begin position="765"/>
        <end position="782"/>
    </location>
</feature>
<comment type="caution">
    <text evidence="4">The sequence shown here is derived from an EMBL/GenBank/DDBJ whole genome shotgun (WGS) entry which is preliminary data.</text>
</comment>
<proteinExistence type="predicted"/>
<feature type="transmembrane region" description="Helical" evidence="3">
    <location>
        <begin position="1144"/>
        <end position="1166"/>
    </location>
</feature>
<feature type="region of interest" description="Disordered" evidence="2">
    <location>
        <begin position="762"/>
        <end position="783"/>
    </location>
</feature>
<gene>
    <name evidence="4" type="ORF">AB1Y20_018374</name>
</gene>
<sequence>MHGRVEVVVELEYIGRHSITLKDQRGQSFPWRVELEGVCPANETTLPTDQCACSAGWYRPTIDDDCVVCASETYKRVVGDQSCTLCIAEDAQRRVTVGSRGEDHDSLADCGCSEGWYLNITSLSPKTVATLCPPSYNTDAWSNQSIKEYLLKYRELCCQGECKDNRELKCAEARCKDDLVLPLVLEGSAWSNSSACTRLYAAFIGIVYVLGIPWLYFVAIWRFRQQLGGVQKVQQFMLTSKDAVLSSAIDKAKPTTSSEARAATLKDMIKKGFEPTSLRLHQKLQQVAQAKVSSGRKKRIVRKIGIDERNSGQPLLAARARAVALFKAWHPRLGIDLDPMSEVPVVRAVWPVAFPHPLSEVEETLGYEAFLKARLAVSRDAESRKAIVQELSQGRERFLRPSRMLGLRGSARGAWEAMTLAERERWVADAARETPQRGYELLFVNGQRALAGTRQGVAFDHSDTYKLLEDAEGGSAQLRWSGDAERGTGRLGSLVFASSSLGRMASSLFTKPGEDSHQEADALNILVVLHRLWTGWAEFVAETDPGMERDESSATFAALQRASGDFLLTSPNWDDDRLAELDDLPEDARGPLIRAFVQDFLNGSDGQPGSASEKSASSRSRGRKRNHMKLAEKSRASAHARAVRRLCIYVDQLEGSAVAKFNAADLAWEAVATSLATAPGLQARPGFLAMTYGQMRSQLESVYEATEADVAQEFSAEASRIADASEVAASALAATLSVEQQRLREAESWIIRLKEERRQALEAQWEQTASQPGPQQSRSHPTASVAALTLGAEFHAFDQREHELLKEVEAHEERIRALSSKLRALHAESRVGREAQDNCNNAISLTERQLHETRNRIAEIEKRLLIAVRARRQHDERAEKKLADVEGRLHDLMLEGNETLELAVQGKFEDRAEALKSGMRAAASSVQKDMLAQDIARRNRRLELDKAVGDLEAELRKHKRLEQLWRRASDATSAFRTYKEVVRIRRRLGLPRPARDEVTLFFKNCATGEAKIFKLHKGLDSSGKKILNPFIPWFIRLLTDDYEIQFKFWEIVECARKMILGGAFIFIANGTTLQLGLGIVCSVLFVMVYNNLKPYAAWQNDVLQQFCQMSIFLTLVAAILQRYIDLESSSDPSIEATSTVQSETTGWLLLSVIFLSVALAILMAIIETRPTLGANLGRIIHTFRITHTADFTYTGPGDACANIHCSLNTIRCPSIGSSVGWRKTVGSLVDWRASI</sequence>
<keyword evidence="1" id="KW-0175">Coiled coil</keyword>
<keyword evidence="3" id="KW-1133">Transmembrane helix</keyword>
<feature type="transmembrane region" description="Helical" evidence="3">
    <location>
        <begin position="199"/>
        <end position="221"/>
    </location>
</feature>